<name>A0AAV8CIZ0_9POAL</name>
<keyword evidence="23" id="KW-1185">Reference proteome</keyword>
<proteinExistence type="inferred from homology"/>
<dbReference type="FunFam" id="3.40.50.720:FF:000065">
    <property type="entry name" value="UDP-glucuronic acid decarboxylase 1"/>
    <property type="match status" value="1"/>
</dbReference>
<evidence type="ECO:0000256" key="7">
    <source>
        <dbReference type="ARBA" id="ARBA00022692"/>
    </source>
</evidence>
<evidence type="ECO:0000256" key="10">
    <source>
        <dbReference type="ARBA" id="ARBA00022989"/>
    </source>
</evidence>
<comment type="pathway">
    <text evidence="3">Nucleotide-sugar biosynthesis; UDP-alpha-D-xylose biosynthesis; UDP-alpha-D-xylose from UDP-alpha-D-glucuronate: step 1/1.</text>
</comment>
<evidence type="ECO:0000256" key="19">
    <source>
        <dbReference type="ARBA" id="ARBA00049410"/>
    </source>
</evidence>
<dbReference type="AlphaFoldDB" id="A0AAV8CIZ0"/>
<comment type="catalytic activity">
    <reaction evidence="19">
        <text>UDP-alpha-D-glucuronate + H(+) = UDP-alpha-D-xylose + CO2</text>
        <dbReference type="Rhea" id="RHEA:23916"/>
        <dbReference type="ChEBI" id="CHEBI:15378"/>
        <dbReference type="ChEBI" id="CHEBI:16526"/>
        <dbReference type="ChEBI" id="CHEBI:57632"/>
        <dbReference type="ChEBI" id="CHEBI:58052"/>
        <dbReference type="EC" id="4.1.1.35"/>
    </reaction>
    <physiologicalReaction direction="left-to-right" evidence="19">
        <dbReference type="Rhea" id="RHEA:23917"/>
    </physiologicalReaction>
</comment>
<evidence type="ECO:0000256" key="15">
    <source>
        <dbReference type="ARBA" id="ARBA00023239"/>
    </source>
</evidence>
<dbReference type="GO" id="GO:0070403">
    <property type="term" value="F:NAD+ binding"/>
    <property type="evidence" value="ECO:0007669"/>
    <property type="project" value="InterPro"/>
</dbReference>
<keyword evidence="14" id="KW-0325">Glycoprotein</keyword>
<gene>
    <name evidence="22" type="ORF">LUZ62_088403</name>
</gene>
<evidence type="ECO:0000256" key="20">
    <source>
        <dbReference type="SAM" id="Phobius"/>
    </source>
</evidence>
<feature type="domain" description="NAD(P)-binding" evidence="21">
    <location>
        <begin position="91"/>
        <end position="295"/>
    </location>
</feature>
<evidence type="ECO:0000256" key="2">
    <source>
        <dbReference type="ARBA" id="ARBA00004323"/>
    </source>
</evidence>
<evidence type="ECO:0000313" key="23">
    <source>
        <dbReference type="Proteomes" id="UP001140206"/>
    </source>
</evidence>
<organism evidence="22 23">
    <name type="scientific">Rhynchospora pubera</name>
    <dbReference type="NCBI Taxonomy" id="906938"/>
    <lineage>
        <taxon>Eukaryota</taxon>
        <taxon>Viridiplantae</taxon>
        <taxon>Streptophyta</taxon>
        <taxon>Embryophyta</taxon>
        <taxon>Tracheophyta</taxon>
        <taxon>Spermatophyta</taxon>
        <taxon>Magnoliopsida</taxon>
        <taxon>Liliopsida</taxon>
        <taxon>Poales</taxon>
        <taxon>Cyperaceae</taxon>
        <taxon>Cyperoideae</taxon>
        <taxon>Rhynchosporeae</taxon>
        <taxon>Rhynchospora</taxon>
    </lineage>
</organism>
<evidence type="ECO:0000259" key="21">
    <source>
        <dbReference type="Pfam" id="PF16363"/>
    </source>
</evidence>
<evidence type="ECO:0000256" key="4">
    <source>
        <dbReference type="ARBA" id="ARBA00007505"/>
    </source>
</evidence>
<comment type="subcellular location">
    <subcellularLocation>
        <location evidence="2">Golgi apparatus membrane</location>
        <topology evidence="2">Single-pass type II membrane protein</topology>
    </subcellularLocation>
    <subcellularLocation>
        <location evidence="18">Golgi apparatus</location>
        <location evidence="18">Golgi stack membrane</location>
    </subcellularLocation>
</comment>
<comment type="cofactor">
    <cofactor evidence="1">
        <name>NAD(+)</name>
        <dbReference type="ChEBI" id="CHEBI:57540"/>
    </cofactor>
</comment>
<dbReference type="GO" id="GO:0032580">
    <property type="term" value="C:Golgi cisterna membrane"/>
    <property type="evidence" value="ECO:0007669"/>
    <property type="project" value="UniProtKB-SubCell"/>
</dbReference>
<keyword evidence="8" id="KW-0210">Decarboxylase</keyword>
<evidence type="ECO:0000256" key="8">
    <source>
        <dbReference type="ARBA" id="ARBA00022793"/>
    </source>
</evidence>
<keyword evidence="11" id="KW-0520">NAD</keyword>
<evidence type="ECO:0000256" key="6">
    <source>
        <dbReference type="ARBA" id="ARBA00018816"/>
    </source>
</evidence>
<sequence length="388" mass="43547">MMKSRHHRATGAAATFPRSVVSYLFKEQRFLFILLGALIASSFFLLHPFSSLPAHSTPDALVVQRRDKFPSFNLPRRVPTDLKKPGLRIVVTGGAGFVGSHLVDKLLARGDSVIVVDNFFTGRKDNLVHHFGNPRFELIRHDVVEPILLEVDQIYHLACPASPVNETIDYLFGISRASLVSSKVFLNKSHKTNVMGTLNMLGLAKRIGARFLLTSTSEVYGDPLEHPQKETYWGHVNPIGERSCYDEGKRTAETLTMDYHRGAGVEVRIARIFNTYGPRMCLDDGRVVSNFVAQVDGLVALMEGEHIGPFNLGNPGEFTMLELAEVVKETIDPSARIEFKPNTPDDPHMRKPDITKAKQLLHWEPKVSLRQGLPRMVSDFQKRILDEK</sequence>
<dbReference type="PANTHER" id="PTHR43078:SF51">
    <property type="entry name" value="UDP-GLUCURONATE DECARBOXYLASE"/>
    <property type="match status" value="1"/>
</dbReference>
<keyword evidence="13 20" id="KW-0472">Membrane</keyword>
<evidence type="ECO:0000256" key="18">
    <source>
        <dbReference type="ARBA" id="ARBA00037859"/>
    </source>
</evidence>
<dbReference type="EC" id="4.1.1.35" evidence="5"/>
<comment type="similarity">
    <text evidence="4">Belongs to the NAD(P)-dependent epimerase/dehydratase family. UDP-glucuronic acid decarboxylase subfamily.</text>
</comment>
<dbReference type="InterPro" id="IPR044516">
    <property type="entry name" value="UXS-like"/>
</dbReference>
<comment type="caution">
    <text evidence="22">The sequence shown here is derived from an EMBL/GenBank/DDBJ whole genome shotgun (WGS) entry which is preliminary data.</text>
</comment>
<dbReference type="Gene3D" id="3.90.25.10">
    <property type="entry name" value="UDP-galactose 4-epimerase, domain 1"/>
    <property type="match status" value="1"/>
</dbReference>
<dbReference type="EMBL" id="JAMFTS010000005">
    <property type="protein sequence ID" value="KAJ4753998.1"/>
    <property type="molecule type" value="Genomic_DNA"/>
</dbReference>
<evidence type="ECO:0000256" key="9">
    <source>
        <dbReference type="ARBA" id="ARBA00022968"/>
    </source>
</evidence>
<accession>A0AAV8CIZ0</accession>
<protein>
    <recommendedName>
        <fullName evidence="6">UDP-glucuronic acid decarboxylase 1</fullName>
        <ecNumber evidence="5">4.1.1.35</ecNumber>
    </recommendedName>
    <alternativeName>
        <fullName evidence="17">UDP-glucuronate decarboxylase 1</fullName>
    </alternativeName>
</protein>
<dbReference type="Pfam" id="PF16363">
    <property type="entry name" value="GDP_Man_Dehyd"/>
    <property type="match status" value="1"/>
</dbReference>
<keyword evidence="9" id="KW-0735">Signal-anchor</keyword>
<evidence type="ECO:0000256" key="14">
    <source>
        <dbReference type="ARBA" id="ARBA00023180"/>
    </source>
</evidence>
<dbReference type="InterPro" id="IPR036291">
    <property type="entry name" value="NAD(P)-bd_dom_sf"/>
</dbReference>
<evidence type="ECO:0000256" key="17">
    <source>
        <dbReference type="ARBA" id="ARBA00031585"/>
    </source>
</evidence>
<dbReference type="SUPFAM" id="SSF51735">
    <property type="entry name" value="NAD(P)-binding Rossmann-fold domains"/>
    <property type="match status" value="1"/>
</dbReference>
<evidence type="ECO:0000256" key="13">
    <source>
        <dbReference type="ARBA" id="ARBA00023136"/>
    </source>
</evidence>
<evidence type="ECO:0000256" key="1">
    <source>
        <dbReference type="ARBA" id="ARBA00001911"/>
    </source>
</evidence>
<evidence type="ECO:0000313" key="22">
    <source>
        <dbReference type="EMBL" id="KAJ4753998.1"/>
    </source>
</evidence>
<evidence type="ECO:0000256" key="11">
    <source>
        <dbReference type="ARBA" id="ARBA00023027"/>
    </source>
</evidence>
<dbReference type="Gene3D" id="3.40.50.720">
    <property type="entry name" value="NAD(P)-binding Rossmann-like Domain"/>
    <property type="match status" value="2"/>
</dbReference>
<evidence type="ECO:0000256" key="12">
    <source>
        <dbReference type="ARBA" id="ARBA00023034"/>
    </source>
</evidence>
<feature type="transmembrane region" description="Helical" evidence="20">
    <location>
        <begin position="30"/>
        <end position="49"/>
    </location>
</feature>
<dbReference type="PANTHER" id="PTHR43078">
    <property type="entry name" value="UDP-GLUCURONIC ACID DECARBOXYLASE-RELATED"/>
    <property type="match status" value="1"/>
</dbReference>
<dbReference type="CDD" id="cd05230">
    <property type="entry name" value="UGD_SDR_e"/>
    <property type="match status" value="1"/>
</dbReference>
<dbReference type="GO" id="GO:0000139">
    <property type="term" value="C:Golgi membrane"/>
    <property type="evidence" value="ECO:0007669"/>
    <property type="project" value="UniProtKB-SubCell"/>
</dbReference>
<evidence type="ECO:0000256" key="16">
    <source>
        <dbReference type="ARBA" id="ARBA00025005"/>
    </source>
</evidence>
<dbReference type="GO" id="GO:0048040">
    <property type="term" value="F:UDP-glucuronate decarboxylase activity"/>
    <property type="evidence" value="ECO:0007669"/>
    <property type="project" value="UniProtKB-EC"/>
</dbReference>
<evidence type="ECO:0000256" key="3">
    <source>
        <dbReference type="ARBA" id="ARBA00005100"/>
    </source>
</evidence>
<dbReference type="GO" id="GO:0042732">
    <property type="term" value="P:D-xylose metabolic process"/>
    <property type="evidence" value="ECO:0007669"/>
    <property type="project" value="InterPro"/>
</dbReference>
<evidence type="ECO:0000256" key="5">
    <source>
        <dbReference type="ARBA" id="ARBA00012290"/>
    </source>
</evidence>
<keyword evidence="12" id="KW-0333">Golgi apparatus</keyword>
<comment type="function">
    <text evidence="16">Catalyzes the NAD-dependent decarboxylation of UDP-glucuronic acid to UDP-xylose. Necessary for the biosynthesis of the core tetrasaccharide in glycosaminoglycan biosynthesis.</text>
</comment>
<keyword evidence="15" id="KW-0456">Lyase</keyword>
<keyword evidence="7 20" id="KW-0812">Transmembrane</keyword>
<dbReference type="Proteomes" id="UP001140206">
    <property type="component" value="Chromosome 5"/>
</dbReference>
<dbReference type="InterPro" id="IPR016040">
    <property type="entry name" value="NAD(P)-bd_dom"/>
</dbReference>
<keyword evidence="10 20" id="KW-1133">Transmembrane helix</keyword>
<reference evidence="22" key="1">
    <citation type="submission" date="2022-08" db="EMBL/GenBank/DDBJ databases">
        <authorList>
            <person name="Marques A."/>
        </authorList>
    </citation>
    <scope>NUCLEOTIDE SEQUENCE</scope>
    <source>
        <strain evidence="22">RhyPub2mFocal</strain>
        <tissue evidence="22">Leaves</tissue>
    </source>
</reference>